<dbReference type="EMBL" id="AZDY01000036">
    <property type="protein sequence ID" value="KRK83504.1"/>
    <property type="molecule type" value="Genomic_DNA"/>
</dbReference>
<dbReference type="Gene3D" id="1.10.10.10">
    <property type="entry name" value="Winged helix-like DNA-binding domain superfamily/Winged helix DNA-binding domain"/>
    <property type="match status" value="1"/>
</dbReference>
<protein>
    <submittedName>
        <fullName evidence="6">Rpir family sialic acid utilization regulator</fullName>
    </submittedName>
</protein>
<dbReference type="InterPro" id="IPR035472">
    <property type="entry name" value="RpiR-like_SIS"/>
</dbReference>
<dbReference type="Pfam" id="PF01380">
    <property type="entry name" value="SIS"/>
    <property type="match status" value="1"/>
</dbReference>
<evidence type="ECO:0000313" key="7">
    <source>
        <dbReference type="Proteomes" id="UP000051515"/>
    </source>
</evidence>
<dbReference type="InterPro" id="IPR001347">
    <property type="entry name" value="SIS_dom"/>
</dbReference>
<name>A0A0R1KK63_9LACO</name>
<evidence type="ECO:0000256" key="1">
    <source>
        <dbReference type="ARBA" id="ARBA00023015"/>
    </source>
</evidence>
<dbReference type="PROSITE" id="PS51071">
    <property type="entry name" value="HTH_RPIR"/>
    <property type="match status" value="1"/>
</dbReference>
<dbReference type="InterPro" id="IPR036388">
    <property type="entry name" value="WH-like_DNA-bd_sf"/>
</dbReference>
<comment type="caution">
    <text evidence="6">The sequence shown here is derived from an EMBL/GenBank/DDBJ whole genome shotgun (WGS) entry which is preliminary data.</text>
</comment>
<dbReference type="Pfam" id="PF01418">
    <property type="entry name" value="HTH_6"/>
    <property type="match status" value="1"/>
</dbReference>
<dbReference type="PANTHER" id="PTHR30514">
    <property type="entry name" value="GLUCOKINASE"/>
    <property type="match status" value="1"/>
</dbReference>
<dbReference type="InterPro" id="IPR047640">
    <property type="entry name" value="RpiR-like"/>
</dbReference>
<dbReference type="GO" id="GO:0003700">
    <property type="term" value="F:DNA-binding transcription factor activity"/>
    <property type="evidence" value="ECO:0007669"/>
    <property type="project" value="InterPro"/>
</dbReference>
<dbReference type="SUPFAM" id="SSF46689">
    <property type="entry name" value="Homeodomain-like"/>
    <property type="match status" value="1"/>
</dbReference>
<proteinExistence type="predicted"/>
<evidence type="ECO:0000259" key="5">
    <source>
        <dbReference type="PROSITE" id="PS51464"/>
    </source>
</evidence>
<dbReference type="AlphaFoldDB" id="A0A0R1KK63"/>
<dbReference type="PROSITE" id="PS51464">
    <property type="entry name" value="SIS"/>
    <property type="match status" value="1"/>
</dbReference>
<dbReference type="CDD" id="cd05013">
    <property type="entry name" value="SIS_RpiR"/>
    <property type="match status" value="1"/>
</dbReference>
<feature type="domain" description="HTH rpiR-type" evidence="4">
    <location>
        <begin position="15"/>
        <end position="91"/>
    </location>
</feature>
<dbReference type="GO" id="GO:0003677">
    <property type="term" value="F:DNA binding"/>
    <property type="evidence" value="ECO:0007669"/>
    <property type="project" value="UniProtKB-KW"/>
</dbReference>
<dbReference type="InterPro" id="IPR000281">
    <property type="entry name" value="HTH_RpiR"/>
</dbReference>
<dbReference type="Gene3D" id="3.40.50.10490">
    <property type="entry name" value="Glucose-6-phosphate isomerase like protein, domain 1"/>
    <property type="match status" value="1"/>
</dbReference>
<evidence type="ECO:0000313" key="6">
    <source>
        <dbReference type="EMBL" id="KRK83504.1"/>
    </source>
</evidence>
<dbReference type="STRING" id="1423788.FC78_GL001460"/>
<feature type="domain" description="SIS" evidence="5">
    <location>
        <begin position="140"/>
        <end position="278"/>
    </location>
</feature>
<evidence type="ECO:0000259" key="4">
    <source>
        <dbReference type="PROSITE" id="PS51071"/>
    </source>
</evidence>
<sequence length="310" mass="35035">MFNGFGIISLEGDLLMLFSDRITHINDLTDNEQRIAKYIENNLNAVSTMAIQTLASKTYTSHSAIVRFAKKLDYSGFRAMRQDISKDVQQNITKLNDVDANFPFSSTDSALDIAKNISDLTINAVKRTLAQISEKELNAAAAKIMESKRLVLFAIGDTQIRARGFQSKLVKINKFAIIAEEYSDESWTSVNLDENDLAIFLSYTGNSSNYLNLIKFLKQQKVPTLLITGNPDSQMIQYASQTISIIQNEYDIFKVSTFASQITFEYLLDTLFAIVYSQSYKKNLIKLQSNYNKLTSNDILDSIPKDKKRS</sequence>
<reference evidence="6 7" key="1">
    <citation type="journal article" date="2015" name="Genome Announc.">
        <title>Expanding the biotechnology potential of lactobacilli through comparative genomics of 213 strains and associated genera.</title>
        <authorList>
            <person name="Sun Z."/>
            <person name="Harris H.M."/>
            <person name="McCann A."/>
            <person name="Guo C."/>
            <person name="Argimon S."/>
            <person name="Zhang W."/>
            <person name="Yang X."/>
            <person name="Jeffery I.B."/>
            <person name="Cooney J.C."/>
            <person name="Kagawa T.F."/>
            <person name="Liu W."/>
            <person name="Song Y."/>
            <person name="Salvetti E."/>
            <person name="Wrobel A."/>
            <person name="Rasinkangas P."/>
            <person name="Parkhill J."/>
            <person name="Rea M.C."/>
            <person name="O'Sullivan O."/>
            <person name="Ritari J."/>
            <person name="Douillard F.P."/>
            <person name="Paul Ross R."/>
            <person name="Yang R."/>
            <person name="Briner A.E."/>
            <person name="Felis G.E."/>
            <person name="de Vos W.M."/>
            <person name="Barrangou R."/>
            <person name="Klaenhammer T.R."/>
            <person name="Caufield P.W."/>
            <person name="Cui Y."/>
            <person name="Zhang H."/>
            <person name="O'Toole P.W."/>
        </authorList>
    </citation>
    <scope>NUCLEOTIDE SEQUENCE [LARGE SCALE GENOMIC DNA]</scope>
    <source>
        <strain evidence="6 7">DSM 19674</strain>
    </source>
</reference>
<dbReference type="GO" id="GO:1901135">
    <property type="term" value="P:carbohydrate derivative metabolic process"/>
    <property type="evidence" value="ECO:0007669"/>
    <property type="project" value="InterPro"/>
</dbReference>
<evidence type="ECO:0000256" key="3">
    <source>
        <dbReference type="ARBA" id="ARBA00023163"/>
    </source>
</evidence>
<organism evidence="6 7">
    <name type="scientific">Companilactobacillus bobalius DSM 19674</name>
    <dbReference type="NCBI Taxonomy" id="1423788"/>
    <lineage>
        <taxon>Bacteria</taxon>
        <taxon>Bacillati</taxon>
        <taxon>Bacillota</taxon>
        <taxon>Bacilli</taxon>
        <taxon>Lactobacillales</taxon>
        <taxon>Lactobacillaceae</taxon>
        <taxon>Companilactobacillus</taxon>
        <taxon>Companilactobacillus bobalius</taxon>
    </lineage>
</organism>
<dbReference type="Proteomes" id="UP000051515">
    <property type="component" value="Unassembled WGS sequence"/>
</dbReference>
<evidence type="ECO:0000256" key="2">
    <source>
        <dbReference type="ARBA" id="ARBA00023125"/>
    </source>
</evidence>
<keyword evidence="3" id="KW-0804">Transcription</keyword>
<keyword evidence="7" id="KW-1185">Reference proteome</keyword>
<dbReference type="OrthoDB" id="3684496at2"/>
<accession>A0A0R1KK63</accession>
<gene>
    <name evidence="6" type="ORF">FC78_GL001460</name>
</gene>
<keyword evidence="1" id="KW-0805">Transcription regulation</keyword>
<dbReference type="InterPro" id="IPR009057">
    <property type="entry name" value="Homeodomain-like_sf"/>
</dbReference>
<dbReference type="PATRIC" id="fig|1423788.3.peg.1506"/>
<dbReference type="InterPro" id="IPR046348">
    <property type="entry name" value="SIS_dom_sf"/>
</dbReference>
<dbReference type="GO" id="GO:0097367">
    <property type="term" value="F:carbohydrate derivative binding"/>
    <property type="evidence" value="ECO:0007669"/>
    <property type="project" value="InterPro"/>
</dbReference>
<keyword evidence="2" id="KW-0238">DNA-binding</keyword>
<dbReference type="SUPFAM" id="SSF53697">
    <property type="entry name" value="SIS domain"/>
    <property type="match status" value="1"/>
</dbReference>
<dbReference type="PANTHER" id="PTHR30514:SF10">
    <property type="entry name" value="MURR_RPIR FAMILY TRANSCRIPTIONAL REGULATOR"/>
    <property type="match status" value="1"/>
</dbReference>